<keyword evidence="2 3" id="KW-0539">Nucleus</keyword>
<dbReference type="HOGENOM" id="CLU_082854_6_2_1"/>
<dbReference type="CDD" id="cd01389">
    <property type="entry name" value="HMG-box_ROX1-like"/>
    <property type="match status" value="1"/>
</dbReference>
<evidence type="ECO:0000256" key="2">
    <source>
        <dbReference type="ARBA" id="ARBA00023242"/>
    </source>
</evidence>
<dbReference type="OrthoDB" id="6247875at2759"/>
<dbReference type="GO" id="GO:0000981">
    <property type="term" value="F:DNA-binding transcription factor activity, RNA polymerase II-specific"/>
    <property type="evidence" value="ECO:0007669"/>
    <property type="project" value="TreeGrafter"/>
</dbReference>
<dbReference type="SUPFAM" id="SSF47095">
    <property type="entry name" value="HMG-box"/>
    <property type="match status" value="1"/>
</dbReference>
<dbReference type="PROSITE" id="PS50118">
    <property type="entry name" value="HMG_BOX_2"/>
    <property type="match status" value="1"/>
</dbReference>
<dbReference type="InterPro" id="IPR009071">
    <property type="entry name" value="HMG_box_dom"/>
</dbReference>
<reference evidence="5 6" key="1">
    <citation type="submission" date="2014-04" db="EMBL/GenBank/DDBJ databases">
        <authorList>
            <consortium name="DOE Joint Genome Institute"/>
            <person name="Kuo A."/>
            <person name="Girlanda M."/>
            <person name="Perotto S."/>
            <person name="Kohler A."/>
            <person name="Nagy L.G."/>
            <person name="Floudas D."/>
            <person name="Copeland A."/>
            <person name="Barry K.W."/>
            <person name="Cichocki N."/>
            <person name="Veneault-Fourrey C."/>
            <person name="LaButti K."/>
            <person name="Lindquist E.A."/>
            <person name="Lipzen A."/>
            <person name="Lundell T."/>
            <person name="Morin E."/>
            <person name="Murat C."/>
            <person name="Sun H."/>
            <person name="Tunlid A."/>
            <person name="Henrissat B."/>
            <person name="Grigoriev I.V."/>
            <person name="Hibbett D.S."/>
            <person name="Martin F."/>
            <person name="Nordberg H.P."/>
            <person name="Cantor M.N."/>
            <person name="Hua S.X."/>
        </authorList>
    </citation>
    <scope>NUCLEOTIDE SEQUENCE [LARGE SCALE GENOMIC DNA]</scope>
    <source>
        <strain evidence="5 6">MUT 4182</strain>
    </source>
</reference>
<dbReference type="SMART" id="SM00398">
    <property type="entry name" value="HMG"/>
    <property type="match status" value="1"/>
</dbReference>
<dbReference type="PANTHER" id="PTHR45789">
    <property type="entry name" value="FI18025P1"/>
    <property type="match status" value="1"/>
</dbReference>
<dbReference type="GO" id="GO:0005634">
    <property type="term" value="C:nucleus"/>
    <property type="evidence" value="ECO:0007669"/>
    <property type="project" value="UniProtKB-UniRule"/>
</dbReference>
<reference evidence="6" key="2">
    <citation type="submission" date="2015-01" db="EMBL/GenBank/DDBJ databases">
        <title>Evolutionary Origins and Diversification of the Mycorrhizal Mutualists.</title>
        <authorList>
            <consortium name="DOE Joint Genome Institute"/>
            <consortium name="Mycorrhizal Genomics Consortium"/>
            <person name="Kohler A."/>
            <person name="Kuo A."/>
            <person name="Nagy L.G."/>
            <person name="Floudas D."/>
            <person name="Copeland A."/>
            <person name="Barry K.W."/>
            <person name="Cichocki N."/>
            <person name="Veneault-Fourrey C."/>
            <person name="LaButti K."/>
            <person name="Lindquist E.A."/>
            <person name="Lipzen A."/>
            <person name="Lundell T."/>
            <person name="Morin E."/>
            <person name="Murat C."/>
            <person name="Riley R."/>
            <person name="Ohm R."/>
            <person name="Sun H."/>
            <person name="Tunlid A."/>
            <person name="Henrissat B."/>
            <person name="Grigoriev I.V."/>
            <person name="Hibbett D.S."/>
            <person name="Martin F."/>
        </authorList>
    </citation>
    <scope>NUCLEOTIDE SEQUENCE [LARGE SCALE GENOMIC DNA]</scope>
    <source>
        <strain evidence="6">MUT 4182</strain>
    </source>
</reference>
<organism evidence="5 6">
    <name type="scientific">Tulasnella calospora MUT 4182</name>
    <dbReference type="NCBI Taxonomy" id="1051891"/>
    <lineage>
        <taxon>Eukaryota</taxon>
        <taxon>Fungi</taxon>
        <taxon>Dikarya</taxon>
        <taxon>Basidiomycota</taxon>
        <taxon>Agaricomycotina</taxon>
        <taxon>Agaricomycetes</taxon>
        <taxon>Cantharellales</taxon>
        <taxon>Tulasnellaceae</taxon>
        <taxon>Tulasnella</taxon>
    </lineage>
</organism>
<evidence type="ECO:0000256" key="1">
    <source>
        <dbReference type="ARBA" id="ARBA00023125"/>
    </source>
</evidence>
<name>A0A0C3LFQ6_9AGAM</name>
<proteinExistence type="predicted"/>
<dbReference type="GO" id="GO:0000978">
    <property type="term" value="F:RNA polymerase II cis-regulatory region sequence-specific DNA binding"/>
    <property type="evidence" value="ECO:0007669"/>
    <property type="project" value="TreeGrafter"/>
</dbReference>
<dbReference type="Pfam" id="PF00505">
    <property type="entry name" value="HMG_box"/>
    <property type="match status" value="1"/>
</dbReference>
<keyword evidence="6" id="KW-1185">Reference proteome</keyword>
<evidence type="ECO:0000259" key="4">
    <source>
        <dbReference type="PROSITE" id="PS50118"/>
    </source>
</evidence>
<dbReference type="Proteomes" id="UP000054248">
    <property type="component" value="Unassembled WGS sequence"/>
</dbReference>
<feature type="DNA-binding region" description="HMG box" evidence="3">
    <location>
        <begin position="14"/>
        <end position="86"/>
    </location>
</feature>
<feature type="non-terminal residue" evidence="5">
    <location>
        <position position="89"/>
    </location>
</feature>
<dbReference type="PANTHER" id="PTHR45789:SF2">
    <property type="entry name" value="FI18025P1"/>
    <property type="match status" value="1"/>
</dbReference>
<dbReference type="AlphaFoldDB" id="A0A0C3LFQ6"/>
<evidence type="ECO:0000256" key="3">
    <source>
        <dbReference type="PROSITE-ProRule" id="PRU00267"/>
    </source>
</evidence>
<protein>
    <recommendedName>
        <fullName evidence="4">HMG box domain-containing protein</fullName>
    </recommendedName>
</protein>
<sequence length="89" mass="10344">RNTSHTAKKPEGHIKRPPNCFLLFRCALKPIIKEKLREKRKNQKPNGVSKISGILWDFLPAAEKSFFRARAAHAKAMHKKLYPNYKYSP</sequence>
<feature type="non-terminal residue" evidence="5">
    <location>
        <position position="1"/>
    </location>
</feature>
<evidence type="ECO:0000313" key="6">
    <source>
        <dbReference type="Proteomes" id="UP000054248"/>
    </source>
</evidence>
<feature type="domain" description="HMG box" evidence="4">
    <location>
        <begin position="14"/>
        <end position="86"/>
    </location>
</feature>
<evidence type="ECO:0000313" key="5">
    <source>
        <dbReference type="EMBL" id="KIO20292.1"/>
    </source>
</evidence>
<gene>
    <name evidence="5" type="ORF">M407DRAFT_49125</name>
</gene>
<keyword evidence="1 3" id="KW-0238">DNA-binding</keyword>
<dbReference type="Gene3D" id="1.10.30.10">
    <property type="entry name" value="High mobility group box domain"/>
    <property type="match status" value="1"/>
</dbReference>
<dbReference type="InterPro" id="IPR036910">
    <property type="entry name" value="HMG_box_dom_sf"/>
</dbReference>
<accession>A0A0C3LFQ6</accession>
<dbReference type="InterPro" id="IPR051356">
    <property type="entry name" value="SOX/SOX-like_TF"/>
</dbReference>
<dbReference type="EMBL" id="KN823180">
    <property type="protein sequence ID" value="KIO20292.1"/>
    <property type="molecule type" value="Genomic_DNA"/>
</dbReference>
<dbReference type="STRING" id="1051891.A0A0C3LFQ6"/>